<dbReference type="InterPro" id="IPR022271">
    <property type="entry name" value="Lipocalin_ApoD"/>
</dbReference>
<proteinExistence type="inferred from homology"/>
<dbReference type="InterPro" id="IPR012674">
    <property type="entry name" value="Calycin"/>
</dbReference>
<evidence type="ECO:0000256" key="7">
    <source>
        <dbReference type="ARBA" id="ARBA00023157"/>
    </source>
</evidence>
<keyword evidence="6" id="KW-0446">Lipid-binding</keyword>
<comment type="subcellular location">
    <subcellularLocation>
        <location evidence="1">Secreted</location>
    </subcellularLocation>
</comment>
<evidence type="ECO:0000256" key="10">
    <source>
        <dbReference type="RuleBase" id="RU003695"/>
    </source>
</evidence>
<feature type="signal peptide" evidence="8">
    <location>
        <begin position="1"/>
        <end position="19"/>
    </location>
</feature>
<dbReference type="OrthoDB" id="565904at2759"/>
<evidence type="ECO:0000256" key="1">
    <source>
        <dbReference type="ARBA" id="ARBA00004613"/>
    </source>
</evidence>
<dbReference type="InterPro" id="IPR000566">
    <property type="entry name" value="Lipocln_cytosolic_FA-bd_dom"/>
</dbReference>
<dbReference type="Pfam" id="PF00061">
    <property type="entry name" value="Lipocalin"/>
    <property type="match status" value="1"/>
</dbReference>
<dbReference type="PANTHER" id="PTHR11873">
    <property type="entry name" value="RETINOL-BINDING PROTEIN 4"/>
    <property type="match status" value="1"/>
</dbReference>
<evidence type="ECO:0000313" key="12">
    <source>
        <dbReference type="Proteomes" id="UP000694844"/>
    </source>
</evidence>
<dbReference type="GO" id="GO:0005615">
    <property type="term" value="C:extracellular space"/>
    <property type="evidence" value="ECO:0007669"/>
    <property type="project" value="UniProtKB-ARBA"/>
</dbReference>
<reference evidence="13" key="1">
    <citation type="submission" date="2025-08" db="UniProtKB">
        <authorList>
            <consortium name="RefSeq"/>
        </authorList>
    </citation>
    <scope>IDENTIFICATION</scope>
    <source>
        <tissue evidence="13">Whole sample</tissue>
    </source>
</reference>
<protein>
    <submittedName>
        <fullName evidence="13">Retinol-binding protein 4-like</fullName>
    </submittedName>
</protein>
<dbReference type="SUPFAM" id="SSF50814">
    <property type="entry name" value="Lipocalins"/>
    <property type="match status" value="1"/>
</dbReference>
<evidence type="ECO:0000259" key="11">
    <source>
        <dbReference type="Pfam" id="PF00061"/>
    </source>
</evidence>
<evidence type="ECO:0000256" key="2">
    <source>
        <dbReference type="ARBA" id="ARBA00006889"/>
    </source>
</evidence>
<feature type="binding site" evidence="9">
    <location>
        <position position="116"/>
    </location>
    <ligand>
        <name>substrate</name>
    </ligand>
</feature>
<accession>A0A8B8DZ55</accession>
<dbReference type="InterPro" id="IPR022272">
    <property type="entry name" value="Lipocalin_CS"/>
</dbReference>
<keyword evidence="7" id="KW-1015">Disulfide bond</keyword>
<evidence type="ECO:0000256" key="4">
    <source>
        <dbReference type="ARBA" id="ARBA00022525"/>
    </source>
</evidence>
<name>A0A8B8DZ55_CRAVI</name>
<feature type="chain" id="PRO_5034449396" evidence="8">
    <location>
        <begin position="20"/>
        <end position="201"/>
    </location>
</feature>
<evidence type="ECO:0000256" key="3">
    <source>
        <dbReference type="ARBA" id="ARBA00022448"/>
    </source>
</evidence>
<evidence type="ECO:0000256" key="6">
    <source>
        <dbReference type="ARBA" id="ARBA00023121"/>
    </source>
</evidence>
<evidence type="ECO:0000313" key="13">
    <source>
        <dbReference type="RefSeq" id="XP_022333552.1"/>
    </source>
</evidence>
<keyword evidence="8" id="KW-0732">Signal</keyword>
<evidence type="ECO:0000256" key="8">
    <source>
        <dbReference type="PIRNR" id="PIRNR036893"/>
    </source>
</evidence>
<dbReference type="PROSITE" id="PS00213">
    <property type="entry name" value="LIPOCALIN"/>
    <property type="match status" value="1"/>
</dbReference>
<keyword evidence="5" id="KW-0683">Retinol-binding</keyword>
<evidence type="ECO:0000256" key="5">
    <source>
        <dbReference type="ARBA" id="ARBA00023072"/>
    </source>
</evidence>
<dbReference type="AlphaFoldDB" id="A0A8B8DZ55"/>
<dbReference type="RefSeq" id="XP_022333552.1">
    <property type="nucleotide sequence ID" value="XM_022477844.1"/>
</dbReference>
<organism evidence="12 13">
    <name type="scientific">Crassostrea virginica</name>
    <name type="common">Eastern oyster</name>
    <dbReference type="NCBI Taxonomy" id="6565"/>
    <lineage>
        <taxon>Eukaryota</taxon>
        <taxon>Metazoa</taxon>
        <taxon>Spiralia</taxon>
        <taxon>Lophotrochozoa</taxon>
        <taxon>Mollusca</taxon>
        <taxon>Bivalvia</taxon>
        <taxon>Autobranchia</taxon>
        <taxon>Pteriomorphia</taxon>
        <taxon>Ostreida</taxon>
        <taxon>Ostreoidea</taxon>
        <taxon>Ostreidae</taxon>
        <taxon>Crassostrea</taxon>
    </lineage>
</organism>
<dbReference type="Proteomes" id="UP000694844">
    <property type="component" value="Chromosome 4"/>
</dbReference>
<dbReference type="PANTHER" id="PTHR11873:SF0">
    <property type="entry name" value="LIPOCALIN-RELATED PROTEIN"/>
    <property type="match status" value="1"/>
</dbReference>
<dbReference type="KEGG" id="cvn:111130665"/>
<gene>
    <name evidence="13" type="primary">LOC111130665</name>
</gene>
<dbReference type="Gene3D" id="2.40.128.20">
    <property type="match status" value="1"/>
</dbReference>
<dbReference type="PIRSF" id="PIRSF036893">
    <property type="entry name" value="Lipocalin_ApoD"/>
    <property type="match status" value="1"/>
</dbReference>
<dbReference type="InterPro" id="IPR002449">
    <property type="entry name" value="Retinol-bd/Purpurin"/>
</dbReference>
<dbReference type="GeneID" id="111130665"/>
<evidence type="ECO:0000256" key="9">
    <source>
        <dbReference type="PIRSR" id="PIRSR036893-51"/>
    </source>
</evidence>
<keyword evidence="12" id="KW-1185">Reference proteome</keyword>
<dbReference type="GO" id="GO:0019841">
    <property type="term" value="F:retinol binding"/>
    <property type="evidence" value="ECO:0007669"/>
    <property type="project" value="UniProtKB-KW"/>
</dbReference>
<dbReference type="GO" id="GO:0034632">
    <property type="term" value="F:retinol transmembrane transporter activity"/>
    <property type="evidence" value="ECO:0007669"/>
    <property type="project" value="InterPro"/>
</dbReference>
<comment type="similarity">
    <text evidence="2 8 10">Belongs to the calycin superfamily. Lipocalin family.</text>
</comment>
<sequence length="201" mass="23269">MLLTLLLLAFSCMPEKTLAKDCTINSFAVQADFNVERFLGKWYEMKWFSYYYHDHYEGIKPMYEDFTLVYTQQSDGNISMVSAMRDPTAHRGCDLYNSTLYLTDTPAKLRMDKRNQGKLSDYWIIKTDYSNFAVVYICSEEKTDGTCGNAKAWVYSRHHGLAHDLMADADRQLERVCMDTTLFYTTQRIQSCPTQPNSVVG</sequence>
<feature type="domain" description="Lipocalin/cytosolic fatty-acid binding" evidence="11">
    <location>
        <begin position="46"/>
        <end position="187"/>
    </location>
</feature>
<keyword evidence="4" id="KW-0964">Secreted</keyword>
<keyword evidence="3" id="KW-0813">Transport</keyword>